<dbReference type="Pfam" id="PF02825">
    <property type="entry name" value="WWE"/>
    <property type="match status" value="1"/>
</dbReference>
<feature type="region of interest" description="Disordered" evidence="12">
    <location>
        <begin position="189"/>
        <end position="217"/>
    </location>
</feature>
<keyword evidence="4 11" id="KW-0808">Transferase</keyword>
<dbReference type="Gene3D" id="3.30.40.10">
    <property type="entry name" value="Zinc/RING finger domain, C3HC4 (zinc finger)"/>
    <property type="match status" value="1"/>
</dbReference>
<keyword evidence="7 10" id="KW-0863">Zinc-finger</keyword>
<evidence type="ECO:0000259" key="13">
    <source>
        <dbReference type="PROSITE" id="PS50089"/>
    </source>
</evidence>
<keyword evidence="8 11" id="KW-0833">Ubl conjugation pathway</keyword>
<evidence type="ECO:0000256" key="1">
    <source>
        <dbReference type="ARBA" id="ARBA00000900"/>
    </source>
</evidence>
<dbReference type="SUPFAM" id="SSF117839">
    <property type="entry name" value="WWE domain"/>
    <property type="match status" value="1"/>
</dbReference>
<dbReference type="GO" id="GO:0051865">
    <property type="term" value="P:protein autoubiquitination"/>
    <property type="evidence" value="ECO:0007669"/>
    <property type="project" value="UniProtKB-UniRule"/>
</dbReference>
<reference evidence="15 16" key="1">
    <citation type="submission" date="2020-04" db="EMBL/GenBank/DDBJ databases">
        <authorList>
            <person name="Alioto T."/>
            <person name="Alioto T."/>
            <person name="Gomez Garrido J."/>
        </authorList>
    </citation>
    <scope>NUCLEOTIDE SEQUENCE [LARGE SCALE GENOMIC DNA]</scope>
</reference>
<comment type="domain">
    <text evidence="11">The WWE domain mediates non-covalent poly(ADP-ribose)-binding.</text>
</comment>
<evidence type="ECO:0000256" key="4">
    <source>
        <dbReference type="ARBA" id="ARBA00022679"/>
    </source>
</evidence>
<evidence type="ECO:0000256" key="6">
    <source>
        <dbReference type="ARBA" id="ARBA00022723"/>
    </source>
</evidence>
<dbReference type="OrthoDB" id="10065815at2759"/>
<evidence type="ECO:0000256" key="12">
    <source>
        <dbReference type="SAM" id="MobiDB-lite"/>
    </source>
</evidence>
<dbReference type="AlphaFoldDB" id="A0A8S1DV38"/>
<keyword evidence="3 11" id="KW-0963">Cytoplasm</keyword>
<dbReference type="InterPro" id="IPR033509">
    <property type="entry name" value="RNF146"/>
</dbReference>
<dbReference type="InterPro" id="IPR037197">
    <property type="entry name" value="WWE_dom_sf"/>
</dbReference>
<dbReference type="GO" id="GO:0005634">
    <property type="term" value="C:nucleus"/>
    <property type="evidence" value="ECO:0007669"/>
    <property type="project" value="TreeGrafter"/>
</dbReference>
<dbReference type="InterPro" id="IPR004170">
    <property type="entry name" value="WWE_dom"/>
</dbReference>
<dbReference type="InterPro" id="IPR044110">
    <property type="entry name" value="RING-HC_RNF146"/>
</dbReference>
<evidence type="ECO:0000313" key="16">
    <source>
        <dbReference type="Proteomes" id="UP000494165"/>
    </source>
</evidence>
<evidence type="ECO:0000256" key="3">
    <source>
        <dbReference type="ARBA" id="ARBA00022490"/>
    </source>
</evidence>
<evidence type="ECO:0000256" key="7">
    <source>
        <dbReference type="ARBA" id="ARBA00022771"/>
    </source>
</evidence>
<comment type="pathway">
    <text evidence="11">Protein modification; protein ubiquitination.</text>
</comment>
<keyword evidence="6 11" id="KW-0479">Metal-binding</keyword>
<dbReference type="GO" id="GO:0008270">
    <property type="term" value="F:zinc ion binding"/>
    <property type="evidence" value="ECO:0007669"/>
    <property type="project" value="UniProtKB-UniRule"/>
</dbReference>
<comment type="catalytic activity">
    <reaction evidence="1 11">
        <text>S-ubiquitinyl-[E2 ubiquitin-conjugating enzyme]-L-cysteine + [acceptor protein]-L-lysine = [E2 ubiquitin-conjugating enzyme]-L-cysteine + N(6)-ubiquitinyl-[acceptor protein]-L-lysine.</text>
        <dbReference type="EC" id="2.3.2.27"/>
    </reaction>
</comment>
<dbReference type="CDD" id="cd16546">
    <property type="entry name" value="RING-HC_RNF146"/>
    <property type="match status" value="1"/>
</dbReference>
<comment type="subcellular location">
    <subcellularLocation>
        <location evidence="2 11">Cytoplasm</location>
        <location evidence="2 11">Cytosol</location>
    </subcellularLocation>
</comment>
<evidence type="ECO:0000256" key="9">
    <source>
        <dbReference type="ARBA" id="ARBA00022833"/>
    </source>
</evidence>
<dbReference type="SMART" id="SM00184">
    <property type="entry name" value="RING"/>
    <property type="match status" value="1"/>
</dbReference>
<proteinExistence type="predicted"/>
<dbReference type="Gene3D" id="3.30.720.50">
    <property type="match status" value="1"/>
</dbReference>
<feature type="compositionally biased region" description="Basic and acidic residues" evidence="12">
    <location>
        <begin position="206"/>
        <end position="217"/>
    </location>
</feature>
<dbReference type="Proteomes" id="UP000494165">
    <property type="component" value="Unassembled WGS sequence"/>
</dbReference>
<dbReference type="SMART" id="SM00678">
    <property type="entry name" value="WWE"/>
    <property type="match status" value="1"/>
</dbReference>
<dbReference type="PROSITE" id="PS00518">
    <property type="entry name" value="ZF_RING_1"/>
    <property type="match status" value="1"/>
</dbReference>
<dbReference type="PANTHER" id="PTHR13417:SF2">
    <property type="entry name" value="E3 UBIQUITIN-PROTEIN LIGASE RNF146"/>
    <property type="match status" value="1"/>
</dbReference>
<comment type="PTM">
    <text evidence="11">Ubiquitinated; autoubiquitinated.</text>
</comment>
<dbReference type="PROSITE" id="PS50918">
    <property type="entry name" value="WWE"/>
    <property type="match status" value="1"/>
</dbReference>
<evidence type="ECO:0000256" key="10">
    <source>
        <dbReference type="PROSITE-ProRule" id="PRU00175"/>
    </source>
</evidence>
<comment type="caution">
    <text evidence="15">The sequence shown here is derived from an EMBL/GenBank/DDBJ whole genome shotgun (WGS) entry which is preliminary data.</text>
</comment>
<dbReference type="InterPro" id="IPR013083">
    <property type="entry name" value="Znf_RING/FYVE/PHD"/>
</dbReference>
<dbReference type="InterPro" id="IPR001841">
    <property type="entry name" value="Znf_RING"/>
</dbReference>
<protein>
    <recommendedName>
        <fullName evidence="11">E3 ubiquitin-protein ligase</fullName>
        <ecNumber evidence="11">2.3.2.27</ecNumber>
    </recommendedName>
</protein>
<evidence type="ECO:0000256" key="11">
    <source>
        <dbReference type="RuleBase" id="RU367115"/>
    </source>
</evidence>
<dbReference type="GO" id="GO:0061630">
    <property type="term" value="F:ubiquitin protein ligase activity"/>
    <property type="evidence" value="ECO:0007669"/>
    <property type="project" value="UniProtKB-UniRule"/>
</dbReference>
<evidence type="ECO:0000256" key="8">
    <source>
        <dbReference type="ARBA" id="ARBA00022786"/>
    </source>
</evidence>
<evidence type="ECO:0000259" key="14">
    <source>
        <dbReference type="PROSITE" id="PS50918"/>
    </source>
</evidence>
<evidence type="ECO:0000256" key="5">
    <source>
        <dbReference type="ARBA" id="ARBA00022687"/>
    </source>
</evidence>
<dbReference type="GO" id="GO:0006511">
    <property type="term" value="P:ubiquitin-dependent protein catabolic process"/>
    <property type="evidence" value="ECO:0007669"/>
    <property type="project" value="UniProtKB-UniRule"/>
</dbReference>
<feature type="domain" description="WWE" evidence="14">
    <location>
        <begin position="115"/>
        <end position="191"/>
    </location>
</feature>
<dbReference type="Pfam" id="PF13920">
    <property type="entry name" value="zf-C3HC4_3"/>
    <property type="match status" value="1"/>
</dbReference>
<evidence type="ECO:0000313" key="15">
    <source>
        <dbReference type="EMBL" id="CAB3386353.1"/>
    </source>
</evidence>
<gene>
    <name evidence="15" type="ORF">CLODIP_2_CD12885</name>
</gene>
<organism evidence="15 16">
    <name type="scientific">Cloeon dipterum</name>
    <dbReference type="NCBI Taxonomy" id="197152"/>
    <lineage>
        <taxon>Eukaryota</taxon>
        <taxon>Metazoa</taxon>
        <taxon>Ecdysozoa</taxon>
        <taxon>Arthropoda</taxon>
        <taxon>Hexapoda</taxon>
        <taxon>Insecta</taxon>
        <taxon>Pterygota</taxon>
        <taxon>Palaeoptera</taxon>
        <taxon>Ephemeroptera</taxon>
        <taxon>Pisciforma</taxon>
        <taxon>Baetidae</taxon>
        <taxon>Cloeon</taxon>
    </lineage>
</organism>
<dbReference type="EMBL" id="CADEPI010000476">
    <property type="protein sequence ID" value="CAB3386353.1"/>
    <property type="molecule type" value="Genomic_DNA"/>
</dbReference>
<dbReference type="EC" id="2.3.2.27" evidence="11"/>
<dbReference type="GO" id="GO:0005829">
    <property type="term" value="C:cytosol"/>
    <property type="evidence" value="ECO:0007669"/>
    <property type="project" value="UniProtKB-SubCell"/>
</dbReference>
<dbReference type="SUPFAM" id="SSF57850">
    <property type="entry name" value="RING/U-box"/>
    <property type="match status" value="1"/>
</dbReference>
<dbReference type="GO" id="GO:0072572">
    <property type="term" value="F:poly-ADP-D-ribose binding"/>
    <property type="evidence" value="ECO:0007669"/>
    <property type="project" value="UniProtKB-UniRule"/>
</dbReference>
<dbReference type="PANTHER" id="PTHR13417">
    <property type="entry name" value="E3 UBIQUITIN-PROTEIN LIGASE RNF146"/>
    <property type="match status" value="1"/>
</dbReference>
<dbReference type="InterPro" id="IPR017907">
    <property type="entry name" value="Znf_RING_CS"/>
</dbReference>
<keyword evidence="16" id="KW-1185">Reference proteome</keyword>
<sequence>MILSIISWLLDTYYFNPSQLRARMSRNVQRRPERPSSDESSDEEQAAAAINNSMNTSLSQQECSVCISVVELPVRLPCAHLFCYTCAKGLAQTSNSCAMCRSPIPIDFLLEPDKYVVGIIKEPSNEHSWFYMGCNGWWMYEPRVQTEIEEAFKSGEKTFEALIAGHLYVVDFDNMFQYRKDFPSKRRKIKRDLTSSSHKGLAGLKQEMRPEFPLGKE</sequence>
<accession>A0A8S1DV38</accession>
<feature type="domain" description="RING-type" evidence="13">
    <location>
        <begin position="63"/>
        <end position="101"/>
    </location>
</feature>
<dbReference type="InterPro" id="IPR018123">
    <property type="entry name" value="WWE-dom_subgr"/>
</dbReference>
<dbReference type="GO" id="GO:0016055">
    <property type="term" value="P:Wnt signaling pathway"/>
    <property type="evidence" value="ECO:0007669"/>
    <property type="project" value="UniProtKB-KW"/>
</dbReference>
<keyword evidence="9 11" id="KW-0862">Zinc</keyword>
<feature type="region of interest" description="Disordered" evidence="12">
    <location>
        <begin position="25"/>
        <end position="46"/>
    </location>
</feature>
<evidence type="ECO:0000256" key="2">
    <source>
        <dbReference type="ARBA" id="ARBA00004514"/>
    </source>
</evidence>
<dbReference type="PROSITE" id="PS50089">
    <property type="entry name" value="ZF_RING_2"/>
    <property type="match status" value="1"/>
</dbReference>
<comment type="function">
    <text evidence="11">E3 ubiquitin-protein ligase that specifically binds poly-ADP-ribosylated proteins and mediates their ubiquitination and subsequent degradation.</text>
</comment>
<keyword evidence="5" id="KW-0879">Wnt signaling pathway</keyword>
<name>A0A8S1DV38_9INSE</name>